<proteinExistence type="predicted"/>
<reference evidence="2 3" key="1">
    <citation type="submission" date="2019-09" db="EMBL/GenBank/DDBJ databases">
        <title>Isolation and complete genome sequencing of Methylocystis species.</title>
        <authorList>
            <person name="Rumah B.L."/>
            <person name="Stead C.E."/>
            <person name="Stevens B.C."/>
            <person name="Minton N.P."/>
            <person name="Grosse-Honebrink A."/>
            <person name="Zhang Y."/>
        </authorList>
    </citation>
    <scope>NUCLEOTIDE SEQUENCE [LARGE SCALE GENOMIC DNA]</scope>
    <source>
        <strain evidence="2 3">BRCS2</strain>
    </source>
</reference>
<gene>
    <name evidence="2" type="ORF">F7D14_01940</name>
</gene>
<feature type="domain" description="Glycosyltransferase 61 catalytic" evidence="1">
    <location>
        <begin position="142"/>
        <end position="308"/>
    </location>
</feature>
<keyword evidence="2" id="KW-0808">Transferase</keyword>
<organism evidence="2 3">
    <name type="scientific">Methylocystis parvus</name>
    <dbReference type="NCBI Taxonomy" id="134"/>
    <lineage>
        <taxon>Bacteria</taxon>
        <taxon>Pseudomonadati</taxon>
        <taxon>Pseudomonadota</taxon>
        <taxon>Alphaproteobacteria</taxon>
        <taxon>Hyphomicrobiales</taxon>
        <taxon>Methylocystaceae</taxon>
        <taxon>Methylocystis</taxon>
    </lineage>
</organism>
<dbReference type="EMBL" id="CP044331">
    <property type="protein sequence ID" value="QGM96367.1"/>
    <property type="molecule type" value="Genomic_DNA"/>
</dbReference>
<name>A0A6B8LVF3_9HYPH</name>
<keyword evidence="3" id="KW-1185">Reference proteome</keyword>
<evidence type="ECO:0000313" key="3">
    <source>
        <dbReference type="Proteomes" id="UP000422569"/>
    </source>
</evidence>
<sequence length="361" mass="40864">MAPIFKSFSDLGLTEVDSLEAVARTPNSILREAPEQTISGELTVFEIDADGFIEKIVGVGYVPPRRFYANVSDIFYHPFCNIVTRDDEIVFEDTIAEMGRSFEAWPLNHLQLARVGNPQSRETLPKYWEPMILGGHSSFGIFGHFLLDMLPLLVRYRPMLNSGELKIGFFQVKDWIRDFFAVIDVDFDCVQTLAAQPTWFAHAVVSHHHSAKTTQYPCANAEIAYAFLRDRVEDVNLFRRVFFLRGDAVKRLKNEAEVAALFASRGFVVLDPQKFSVEKQAEIMKHAEVFASVFGSGFSLSPLMKPGVGKVIELAPSTIIDYWLRRLLSRFDLEHYSIVYDGEAQTIDVGVLAKILDRILS</sequence>
<dbReference type="AlphaFoldDB" id="A0A6B8LVF3"/>
<dbReference type="Proteomes" id="UP000422569">
    <property type="component" value="Chromosome"/>
</dbReference>
<dbReference type="RefSeq" id="WP_016920211.1">
    <property type="nucleotide sequence ID" value="NZ_CP044331.1"/>
</dbReference>
<evidence type="ECO:0000259" key="1">
    <source>
        <dbReference type="Pfam" id="PF04577"/>
    </source>
</evidence>
<accession>A0A6B8LVF3</accession>
<dbReference type="GO" id="GO:0016757">
    <property type="term" value="F:glycosyltransferase activity"/>
    <property type="evidence" value="ECO:0007669"/>
    <property type="project" value="InterPro"/>
</dbReference>
<evidence type="ECO:0000313" key="2">
    <source>
        <dbReference type="EMBL" id="QGM96367.1"/>
    </source>
</evidence>
<dbReference type="Pfam" id="PF04577">
    <property type="entry name" value="Glyco_transf_61"/>
    <property type="match status" value="1"/>
</dbReference>
<protein>
    <submittedName>
        <fullName evidence="2">Glycosyltransferase family 61 protein</fullName>
    </submittedName>
</protein>
<dbReference type="InterPro" id="IPR049625">
    <property type="entry name" value="Glyco_transf_61_cat"/>
</dbReference>
<dbReference type="KEGG" id="mpar:F7D14_01940"/>